<dbReference type="RefSeq" id="XP_022285891.1">
    <property type="nucleotide sequence ID" value="XM_022429092.1"/>
</dbReference>
<keyword evidence="3" id="KW-1185">Reference proteome</keyword>
<reference evidence="2 3" key="1">
    <citation type="journal article" date="2016" name="PLoS Pathog.">
        <title>Biosynthesis of antibiotic leucinostatins in bio-control fungus Purpureocillium lilacinum and their inhibition on phytophthora revealed by genome mining.</title>
        <authorList>
            <person name="Wang G."/>
            <person name="Liu Z."/>
            <person name="Lin R."/>
            <person name="Li E."/>
            <person name="Mao Z."/>
            <person name="Ling J."/>
            <person name="Yang Y."/>
            <person name="Yin W.B."/>
            <person name="Xie B."/>
        </authorList>
    </citation>
    <scope>NUCLEOTIDE SEQUENCE [LARGE SCALE GENOMIC DNA]</scope>
    <source>
        <strain evidence="2">170</strain>
    </source>
</reference>
<name>A0A219AS49_METCM</name>
<evidence type="ECO:0000313" key="2">
    <source>
        <dbReference type="EMBL" id="OWT43472.1"/>
    </source>
</evidence>
<feature type="compositionally biased region" description="Basic and acidic residues" evidence="1">
    <location>
        <begin position="86"/>
        <end position="95"/>
    </location>
</feature>
<accession>A0A219AS49</accession>
<evidence type="ECO:0000313" key="3">
    <source>
        <dbReference type="Proteomes" id="UP000078397"/>
    </source>
</evidence>
<evidence type="ECO:0000256" key="1">
    <source>
        <dbReference type="SAM" id="MobiDB-lite"/>
    </source>
</evidence>
<organism evidence="2 3">
    <name type="scientific">Pochonia chlamydosporia 170</name>
    <dbReference type="NCBI Taxonomy" id="1380566"/>
    <lineage>
        <taxon>Eukaryota</taxon>
        <taxon>Fungi</taxon>
        <taxon>Dikarya</taxon>
        <taxon>Ascomycota</taxon>
        <taxon>Pezizomycotina</taxon>
        <taxon>Sordariomycetes</taxon>
        <taxon>Hypocreomycetidae</taxon>
        <taxon>Hypocreales</taxon>
        <taxon>Clavicipitaceae</taxon>
        <taxon>Pochonia</taxon>
    </lineage>
</organism>
<dbReference type="GeneID" id="33936358"/>
<proteinExistence type="predicted"/>
<dbReference type="EMBL" id="LSBJ02000001">
    <property type="protein sequence ID" value="OWT43472.1"/>
    <property type="molecule type" value="Genomic_DNA"/>
</dbReference>
<feature type="compositionally biased region" description="Low complexity" evidence="1">
    <location>
        <begin position="74"/>
        <end position="85"/>
    </location>
</feature>
<protein>
    <submittedName>
        <fullName evidence="2">Uncharacterized protein</fullName>
    </submittedName>
</protein>
<gene>
    <name evidence="2" type="ORF">VFPPC_17379</name>
</gene>
<comment type="caution">
    <text evidence="2">The sequence shown here is derived from an EMBL/GenBank/DDBJ whole genome shotgun (WGS) entry which is preliminary data.</text>
</comment>
<dbReference type="KEGG" id="pchm:VFPPC_17379"/>
<sequence length="120" mass="13416">MFWTKRASRGEVGFWKEEVSVSVTGKGRVWFPLDDQTATSDQSPGTWRIEMTTNRLSGHHKNQHAAKMAQLRTASSASYQASQVQARHEHGRGVREQGQPAPVPASPALSHEFSRCWSLL</sequence>
<dbReference type="AlphaFoldDB" id="A0A219AS49"/>
<dbReference type="Proteomes" id="UP000078397">
    <property type="component" value="Unassembled WGS sequence"/>
</dbReference>
<feature type="region of interest" description="Disordered" evidence="1">
    <location>
        <begin position="58"/>
        <end position="109"/>
    </location>
</feature>